<dbReference type="PANTHER" id="PTHR11908:SF123">
    <property type="entry name" value="ALDEHYDE OXIDOREDUCTASE MOLYBDENUM-BINDING SUBUNIT PAOC"/>
    <property type="match status" value="1"/>
</dbReference>
<dbReference type="Gene3D" id="3.30.365.10">
    <property type="entry name" value="Aldehyde oxidase/xanthine dehydrogenase, molybdopterin binding domain"/>
    <property type="match status" value="1"/>
</dbReference>
<dbReference type="SUPFAM" id="SSF56003">
    <property type="entry name" value="Molybdenum cofactor-binding domain"/>
    <property type="match status" value="1"/>
</dbReference>
<accession>A0A422QFQ0</accession>
<organism evidence="2 3">
    <name type="scientific">Massilia aurea</name>
    <dbReference type="NCBI Taxonomy" id="373040"/>
    <lineage>
        <taxon>Bacteria</taxon>
        <taxon>Pseudomonadati</taxon>
        <taxon>Pseudomonadota</taxon>
        <taxon>Betaproteobacteria</taxon>
        <taxon>Burkholderiales</taxon>
        <taxon>Oxalobacteraceae</taxon>
        <taxon>Telluria group</taxon>
        <taxon>Massilia</taxon>
    </lineage>
</organism>
<evidence type="ECO:0000313" key="3">
    <source>
        <dbReference type="Proteomes" id="UP000283254"/>
    </source>
</evidence>
<evidence type="ECO:0000313" key="2">
    <source>
        <dbReference type="EMBL" id="RNF28775.1"/>
    </source>
</evidence>
<dbReference type="InterPro" id="IPR036856">
    <property type="entry name" value="Ald_Oxase/Xan_DH_a/b_sf"/>
</dbReference>
<dbReference type="SUPFAM" id="SSF54665">
    <property type="entry name" value="CO dehydrogenase molybdoprotein N-domain-like"/>
    <property type="match status" value="1"/>
</dbReference>
<dbReference type="AlphaFoldDB" id="A0A422QFQ0"/>
<sequence>MKFTKPETTNPIDQMKVVGKPLDRIDGPQKTTGSAPYAYEQHAAAPNAAYGYVIGAAIAKGRIVSIDTAAARRAPGVIAVVTYENAGKLGKGNFNTAHLLAGPDVQHYHQAVGVVVAETFEQARAASSLVKVEYAKANGSYDLAAAMNAAVTPKTGDAESKVGDFDGAFAGAPVKLDATYTTPDQSHAMMEPHA</sequence>
<protein>
    <submittedName>
        <fullName evidence="2">Xanthine dehydrogenase</fullName>
    </submittedName>
</protein>
<name>A0A422QFQ0_9BURK</name>
<dbReference type="InterPro" id="IPR037165">
    <property type="entry name" value="AldOxase/xan_DH_Mopterin-bd_sf"/>
</dbReference>
<keyword evidence="3" id="KW-1185">Reference proteome</keyword>
<dbReference type="Pfam" id="PF01315">
    <property type="entry name" value="Ald_Xan_dh_C"/>
    <property type="match status" value="1"/>
</dbReference>
<feature type="non-terminal residue" evidence="2">
    <location>
        <position position="194"/>
    </location>
</feature>
<dbReference type="Proteomes" id="UP000283254">
    <property type="component" value="Unassembled WGS sequence"/>
</dbReference>
<reference evidence="2" key="1">
    <citation type="submission" date="2014-10" db="EMBL/GenBank/DDBJ databases">
        <title>Massilia sp. genome.</title>
        <authorList>
            <person name="Xu B."/>
            <person name="Dai L."/>
            <person name="Huang Z."/>
        </authorList>
    </citation>
    <scope>NUCLEOTIDE SEQUENCE [LARGE SCALE GENOMIC DNA]</scope>
    <source>
        <strain evidence="2">CFS-1</strain>
    </source>
</reference>
<dbReference type="OrthoDB" id="221297at2"/>
<dbReference type="Gene3D" id="3.90.1170.50">
    <property type="entry name" value="Aldehyde oxidase/xanthine dehydrogenase, a/b hammerhead"/>
    <property type="match status" value="1"/>
</dbReference>
<evidence type="ECO:0000259" key="1">
    <source>
        <dbReference type="SMART" id="SM01008"/>
    </source>
</evidence>
<dbReference type="InterPro" id="IPR016208">
    <property type="entry name" value="Ald_Oxase/xanthine_DH-like"/>
</dbReference>
<dbReference type="SMART" id="SM01008">
    <property type="entry name" value="Ald_Xan_dh_C"/>
    <property type="match status" value="1"/>
</dbReference>
<dbReference type="PANTHER" id="PTHR11908">
    <property type="entry name" value="XANTHINE DEHYDROGENASE"/>
    <property type="match status" value="1"/>
</dbReference>
<gene>
    <name evidence="2" type="ORF">NM04_21395</name>
</gene>
<dbReference type="EMBL" id="JSAB01000293">
    <property type="protein sequence ID" value="RNF28775.1"/>
    <property type="molecule type" value="Genomic_DNA"/>
</dbReference>
<dbReference type="InterPro" id="IPR000674">
    <property type="entry name" value="Ald_Oxase/Xan_DH_a/b"/>
</dbReference>
<dbReference type="GO" id="GO:0005506">
    <property type="term" value="F:iron ion binding"/>
    <property type="evidence" value="ECO:0007669"/>
    <property type="project" value="InterPro"/>
</dbReference>
<comment type="caution">
    <text evidence="2">The sequence shown here is derived from an EMBL/GenBank/DDBJ whole genome shotgun (WGS) entry which is preliminary data.</text>
</comment>
<dbReference type="GO" id="GO:0016491">
    <property type="term" value="F:oxidoreductase activity"/>
    <property type="evidence" value="ECO:0007669"/>
    <property type="project" value="InterPro"/>
</dbReference>
<feature type="domain" description="Aldehyde oxidase/xanthine dehydrogenase a/b hammerhead" evidence="1">
    <location>
        <begin position="32"/>
        <end position="138"/>
    </location>
</feature>
<proteinExistence type="predicted"/>